<evidence type="ECO:0000313" key="1">
    <source>
        <dbReference type="EMBL" id="TMS01952.1"/>
    </source>
</evidence>
<dbReference type="EMBL" id="CM011697">
    <property type="protein sequence ID" value="TMS01952.1"/>
    <property type="molecule type" value="Genomic_DNA"/>
</dbReference>
<reference evidence="1" key="1">
    <citation type="submission" date="2018-11" db="EMBL/GenBank/DDBJ databases">
        <title>The sequence and de novo assembly of Larimichthys crocea genome using PacBio and Hi-C technologies.</title>
        <authorList>
            <person name="Xu P."/>
            <person name="Chen B."/>
            <person name="Zhou Z."/>
            <person name="Ke Q."/>
            <person name="Wu Y."/>
            <person name="Bai H."/>
            <person name="Pu F."/>
        </authorList>
    </citation>
    <scope>NUCLEOTIDE SEQUENCE</scope>
    <source>
        <tissue evidence="1">Muscle</tissue>
    </source>
</reference>
<comment type="caution">
    <text evidence="1">The sequence shown here is derived from an EMBL/GenBank/DDBJ whole genome shotgun (WGS) entry which is preliminary data.</text>
</comment>
<evidence type="ECO:0000313" key="2">
    <source>
        <dbReference type="Proteomes" id="UP000793456"/>
    </source>
</evidence>
<sequence>MKPPPRKRSKPRSLSPVPESRRPARNVKQDSNLDRAEQRRLLNGLKRLGRTSGGNRDIDYDSLIKSVPSRSMSEIQAVVESLKNKVISCARSKLKKNRYEEKKIRKPIEVWTRLASALAGTHEESISSAFSQMLIVSSTEPRTLRNCDPPKTYRPVGRRPAQGERPGTSTTQPVQVAKTPAPTMGPADRAPNSKIPGTSPAATSTHLSAVPALQTAPSSAASSCSATSSGSTPAAAVQLGNTSSVESVDFEKLYRYLGLIHKPDNECQLTPMESAILLDLLMSLQEELPHLDCNKLHKHLIQVHKQLSSPADSKAAKELFRDLKDGLGAQRAAPSGPDSTNQQNTAGTADDSDVTVKLQPDEAESQSSKNNNTLSQSEDEDVMGRCPPLNPFMIPLKLLMRTDTH</sequence>
<accession>A0ACD3Q4M4</accession>
<gene>
    <name evidence="1" type="ORF">E3U43_007492</name>
</gene>
<dbReference type="Proteomes" id="UP000793456">
    <property type="component" value="Chromosome XXIV"/>
</dbReference>
<protein>
    <submittedName>
        <fullName evidence="1">Uncharacterized protein</fullName>
    </submittedName>
</protein>
<proteinExistence type="predicted"/>
<organism evidence="1 2">
    <name type="scientific">Larimichthys crocea</name>
    <name type="common">Large yellow croaker</name>
    <name type="synonym">Pseudosciaena crocea</name>
    <dbReference type="NCBI Taxonomy" id="215358"/>
    <lineage>
        <taxon>Eukaryota</taxon>
        <taxon>Metazoa</taxon>
        <taxon>Chordata</taxon>
        <taxon>Craniata</taxon>
        <taxon>Vertebrata</taxon>
        <taxon>Euteleostomi</taxon>
        <taxon>Actinopterygii</taxon>
        <taxon>Neopterygii</taxon>
        <taxon>Teleostei</taxon>
        <taxon>Neoteleostei</taxon>
        <taxon>Acanthomorphata</taxon>
        <taxon>Eupercaria</taxon>
        <taxon>Sciaenidae</taxon>
        <taxon>Larimichthys</taxon>
    </lineage>
</organism>
<name>A0ACD3Q4M4_LARCR</name>
<keyword evidence="2" id="KW-1185">Reference proteome</keyword>